<dbReference type="AlphaFoldDB" id="A0A8H6S631"/>
<keyword evidence="3" id="KW-1185">Reference proteome</keyword>
<evidence type="ECO:0000256" key="1">
    <source>
        <dbReference type="SAM" id="SignalP"/>
    </source>
</evidence>
<gene>
    <name evidence="2" type="ORF">MIND_01173600</name>
</gene>
<dbReference type="EMBL" id="JACAZF010000011">
    <property type="protein sequence ID" value="KAF7292751.1"/>
    <property type="molecule type" value="Genomic_DNA"/>
</dbReference>
<dbReference type="OrthoDB" id="3256306at2759"/>
<feature type="chain" id="PRO_5034730480" evidence="1">
    <location>
        <begin position="20"/>
        <end position="299"/>
    </location>
</feature>
<protein>
    <submittedName>
        <fullName evidence="2">Uncharacterized protein</fullName>
    </submittedName>
</protein>
<dbReference type="RefSeq" id="XP_037215179.1">
    <property type="nucleotide sequence ID" value="XM_037368253.1"/>
</dbReference>
<organism evidence="2 3">
    <name type="scientific">Mycena indigotica</name>
    <dbReference type="NCBI Taxonomy" id="2126181"/>
    <lineage>
        <taxon>Eukaryota</taxon>
        <taxon>Fungi</taxon>
        <taxon>Dikarya</taxon>
        <taxon>Basidiomycota</taxon>
        <taxon>Agaricomycotina</taxon>
        <taxon>Agaricomycetes</taxon>
        <taxon>Agaricomycetidae</taxon>
        <taxon>Agaricales</taxon>
        <taxon>Marasmiineae</taxon>
        <taxon>Mycenaceae</taxon>
        <taxon>Mycena</taxon>
    </lineage>
</organism>
<feature type="signal peptide" evidence="1">
    <location>
        <begin position="1"/>
        <end position="19"/>
    </location>
</feature>
<name>A0A8H6S631_9AGAR</name>
<proteinExistence type="predicted"/>
<accession>A0A8H6S631</accession>
<dbReference type="Proteomes" id="UP000636479">
    <property type="component" value="Unassembled WGS sequence"/>
</dbReference>
<reference evidence="2" key="1">
    <citation type="submission" date="2020-05" db="EMBL/GenBank/DDBJ databases">
        <title>Mycena genomes resolve the evolution of fungal bioluminescence.</title>
        <authorList>
            <person name="Tsai I.J."/>
        </authorList>
    </citation>
    <scope>NUCLEOTIDE SEQUENCE</scope>
    <source>
        <strain evidence="2">171206Taipei</strain>
    </source>
</reference>
<evidence type="ECO:0000313" key="2">
    <source>
        <dbReference type="EMBL" id="KAF7292751.1"/>
    </source>
</evidence>
<evidence type="ECO:0000313" key="3">
    <source>
        <dbReference type="Proteomes" id="UP000636479"/>
    </source>
</evidence>
<keyword evidence="1" id="KW-0732">Signal</keyword>
<comment type="caution">
    <text evidence="2">The sequence shown here is derived from an EMBL/GenBank/DDBJ whole genome shotgun (WGS) entry which is preliminary data.</text>
</comment>
<dbReference type="GeneID" id="59350769"/>
<sequence length="299" mass="32124">MLKILHAIISSLFIVIGLATPPPGHAPPLLGLVLTPGGQQDSANVHIVPDRARITRVVSEIHVFHENGTLFKTVPVTNAGPPSNVTRRVAPAASGWITYAYWYKTTGDPIAWFETDFVVPPAPASCTGQTVFLFPGIEPASGTSIVQPVLQYGPSSIGGGNFWVIACWYVVGTQYFATKLSQVPVGLALRGLIDLEYVATPTDWSYWVGMYVAGGDIGMRIDSPEELVWATLTLEAYNIVGPQSYPAGPTTFSDVLIRVGDWEWDDPGSSWSVVNDATEGITTNVVVNSMSDGVVVIDY</sequence>